<dbReference type="AlphaFoldDB" id="B0NL90"/>
<reference evidence="1 2" key="2">
    <citation type="submission" date="2007-11" db="EMBL/GenBank/DDBJ databases">
        <authorList>
            <person name="Fulton L."/>
            <person name="Clifton S."/>
            <person name="Fulton B."/>
            <person name="Xu J."/>
            <person name="Minx P."/>
            <person name="Pepin K.H."/>
            <person name="Johnson M."/>
            <person name="Thiruvilangam P."/>
            <person name="Bhonagiri V."/>
            <person name="Nash W.E."/>
            <person name="Mardis E.R."/>
            <person name="Wilson R.K."/>
        </authorList>
    </citation>
    <scope>NUCLEOTIDE SEQUENCE [LARGE SCALE GENOMIC DNA]</scope>
    <source>
        <strain evidence="1 2">ATCC 43183</strain>
    </source>
</reference>
<comment type="caution">
    <text evidence="1">The sequence shown here is derived from an EMBL/GenBank/DDBJ whole genome shotgun (WGS) entry which is preliminary data.</text>
</comment>
<evidence type="ECO:0000313" key="1">
    <source>
        <dbReference type="EMBL" id="EDS16817.1"/>
    </source>
</evidence>
<proteinExistence type="predicted"/>
<gene>
    <name evidence="1" type="ORF">BACSTE_00211</name>
</gene>
<sequence>MPAGMYMSEKLPCTTVSSSITKEGTMVQINFLFIYFNMHLHRYLFKVLRIILPEILNIMITSYKIYFPIQSASVRLSLIPSTIITKFLHPNA</sequence>
<evidence type="ECO:0000313" key="2">
    <source>
        <dbReference type="Proteomes" id="UP000004713"/>
    </source>
</evidence>
<reference evidence="1 2" key="1">
    <citation type="submission" date="2007-11" db="EMBL/GenBank/DDBJ databases">
        <title>Draft genome sequence of Bacteroides stercoris(ATCC 43183).</title>
        <authorList>
            <person name="Sudarsanam P."/>
            <person name="Ley R."/>
            <person name="Guruge J."/>
            <person name="Turnbaugh P.J."/>
            <person name="Mahowald M."/>
            <person name="Liep D."/>
            <person name="Gordon J."/>
        </authorList>
    </citation>
    <scope>NUCLEOTIDE SEQUENCE [LARGE SCALE GENOMIC DNA]</scope>
    <source>
        <strain evidence="1 2">ATCC 43183</strain>
    </source>
</reference>
<name>B0NL90_BACSE</name>
<accession>B0NL90</accession>
<organism evidence="1 2">
    <name type="scientific">Bacteroides stercoris ATCC 43183</name>
    <dbReference type="NCBI Taxonomy" id="449673"/>
    <lineage>
        <taxon>Bacteria</taxon>
        <taxon>Pseudomonadati</taxon>
        <taxon>Bacteroidota</taxon>
        <taxon>Bacteroidia</taxon>
        <taxon>Bacteroidales</taxon>
        <taxon>Bacteroidaceae</taxon>
        <taxon>Bacteroides</taxon>
    </lineage>
</organism>
<dbReference type="EMBL" id="ABFZ02000012">
    <property type="protein sequence ID" value="EDS16817.1"/>
    <property type="molecule type" value="Genomic_DNA"/>
</dbReference>
<protein>
    <submittedName>
        <fullName evidence="1">Uncharacterized protein</fullName>
    </submittedName>
</protein>
<dbReference type="Proteomes" id="UP000004713">
    <property type="component" value="Unassembled WGS sequence"/>
</dbReference>
<dbReference type="HOGENOM" id="CLU_2407237_0_0_10"/>